<comment type="caution">
    <text evidence="1">The sequence shown here is derived from an EMBL/GenBank/DDBJ whole genome shotgun (WGS) entry which is preliminary data.</text>
</comment>
<reference evidence="1 2" key="1">
    <citation type="submission" date="2020-03" db="EMBL/GenBank/DDBJ databases">
        <title>Genomic Encyclopedia of Type Strains, Phase IV (KMG-IV): sequencing the most valuable type-strain genomes for metagenomic binning, comparative biology and taxonomic classification.</title>
        <authorList>
            <person name="Goeker M."/>
        </authorList>
    </citation>
    <scope>NUCLEOTIDE SEQUENCE [LARGE SCALE GENOMIC DNA]</scope>
    <source>
        <strain evidence="1 2">DSM 103870</strain>
    </source>
</reference>
<sequence>MRISECDVLIVPGLSGSDEGHWQSRWEDRLSTATRVAQVDWNAPDREAWVDTLVQAVAATTRPAVIVAHSLGALTAAHAAPEFASGKVIGGFLVAVPDAEQAEGMPAEVARFGPVPTEPLPFPSLFVASRNDPFCSFSRAQEIALDWGAQIVDAGEVGHLNAASGHGPWPEGLMRLGQFLGRLG</sequence>
<evidence type="ECO:0008006" key="3">
    <source>
        <dbReference type="Google" id="ProtNLM"/>
    </source>
</evidence>
<dbReference type="InterPro" id="IPR029058">
    <property type="entry name" value="AB_hydrolase_fold"/>
</dbReference>
<dbReference type="Gene3D" id="3.40.50.1820">
    <property type="entry name" value="alpha/beta hydrolase"/>
    <property type="match status" value="1"/>
</dbReference>
<evidence type="ECO:0000313" key="1">
    <source>
        <dbReference type="EMBL" id="NIJ58508.1"/>
    </source>
</evidence>
<dbReference type="RefSeq" id="WP_166952898.1">
    <property type="nucleotide sequence ID" value="NZ_JAASQI010000005.1"/>
</dbReference>
<name>A0ABX0V022_9HYPH</name>
<dbReference type="InterPro" id="IPR010662">
    <property type="entry name" value="RBBP9/YdeN"/>
</dbReference>
<organism evidence="1 2">
    <name type="scientific">Pseudochelatococcus lubricantis</name>
    <dbReference type="NCBI Taxonomy" id="1538102"/>
    <lineage>
        <taxon>Bacteria</taxon>
        <taxon>Pseudomonadati</taxon>
        <taxon>Pseudomonadota</taxon>
        <taxon>Alphaproteobacteria</taxon>
        <taxon>Hyphomicrobiales</taxon>
        <taxon>Chelatococcaceae</taxon>
        <taxon>Pseudochelatococcus</taxon>
    </lineage>
</organism>
<keyword evidence="2" id="KW-1185">Reference proteome</keyword>
<gene>
    <name evidence="1" type="ORF">FHS82_002356</name>
</gene>
<evidence type="ECO:0000313" key="2">
    <source>
        <dbReference type="Proteomes" id="UP001429580"/>
    </source>
</evidence>
<protein>
    <recommendedName>
        <fullName evidence="3">Alpha/beta hydrolase</fullName>
    </recommendedName>
</protein>
<dbReference type="Proteomes" id="UP001429580">
    <property type="component" value="Unassembled WGS sequence"/>
</dbReference>
<dbReference type="EMBL" id="JAASQI010000005">
    <property type="protein sequence ID" value="NIJ58508.1"/>
    <property type="molecule type" value="Genomic_DNA"/>
</dbReference>
<dbReference type="SUPFAM" id="SSF53474">
    <property type="entry name" value="alpha/beta-Hydrolases"/>
    <property type="match status" value="1"/>
</dbReference>
<accession>A0ABX0V022</accession>
<proteinExistence type="predicted"/>
<dbReference type="Pfam" id="PF06821">
    <property type="entry name" value="Ser_hydrolase"/>
    <property type="match status" value="1"/>
</dbReference>